<gene>
    <name evidence="1" type="ORF">SAMN05660206_106154</name>
</gene>
<protein>
    <recommendedName>
        <fullName evidence="3">CRISPR-associated protein Cas2</fullName>
    </recommendedName>
</protein>
<name>A0A1I6THF9_9SPHI</name>
<organism evidence="1 2">
    <name type="scientific">Sphingobacterium wenxiniae</name>
    <dbReference type="NCBI Taxonomy" id="683125"/>
    <lineage>
        <taxon>Bacteria</taxon>
        <taxon>Pseudomonadati</taxon>
        <taxon>Bacteroidota</taxon>
        <taxon>Sphingobacteriia</taxon>
        <taxon>Sphingobacteriales</taxon>
        <taxon>Sphingobacteriaceae</taxon>
        <taxon>Sphingobacterium</taxon>
    </lineage>
</organism>
<dbReference type="SUPFAM" id="SSF143430">
    <property type="entry name" value="TTP0101/SSO1404-like"/>
    <property type="match status" value="1"/>
</dbReference>
<sequence length="88" mass="10095">MANCYIINYDLNNSKDYESLYEAIKSYGTWARILKSCWAVVTTKPAKQVRDHLLSVMDSDDGIFVVKSGKEAAWQNVECSNEWLKNNL</sequence>
<dbReference type="AlphaFoldDB" id="A0A1I6THF9"/>
<dbReference type="RefSeq" id="WP_093365662.1">
    <property type="nucleotide sequence ID" value="NZ_FOZZ01000006.1"/>
</dbReference>
<reference evidence="1 2" key="1">
    <citation type="submission" date="2016-10" db="EMBL/GenBank/DDBJ databases">
        <authorList>
            <person name="de Groot N.N."/>
        </authorList>
    </citation>
    <scope>NUCLEOTIDE SEQUENCE [LARGE SCALE GENOMIC DNA]</scope>
    <source>
        <strain evidence="1 2">DSM 22789</strain>
    </source>
</reference>
<dbReference type="EMBL" id="FOZZ01000006">
    <property type="protein sequence ID" value="SFS88662.1"/>
    <property type="molecule type" value="Genomic_DNA"/>
</dbReference>
<keyword evidence="2" id="KW-1185">Reference proteome</keyword>
<dbReference type="OrthoDB" id="2656750at2"/>
<evidence type="ECO:0008006" key="3">
    <source>
        <dbReference type="Google" id="ProtNLM"/>
    </source>
</evidence>
<evidence type="ECO:0000313" key="1">
    <source>
        <dbReference type="EMBL" id="SFS88662.1"/>
    </source>
</evidence>
<proteinExistence type="predicted"/>
<evidence type="ECO:0000313" key="2">
    <source>
        <dbReference type="Proteomes" id="UP000198785"/>
    </source>
</evidence>
<accession>A0A1I6THF9</accession>
<dbReference type="Proteomes" id="UP000198785">
    <property type="component" value="Unassembled WGS sequence"/>
</dbReference>